<evidence type="ECO:0000313" key="2">
    <source>
        <dbReference type="Proteomes" id="UP000292373"/>
    </source>
</evidence>
<dbReference type="AlphaFoldDB" id="A0A4Q9KCN7"/>
<dbReference type="PANTHER" id="PTHR36452:SF1">
    <property type="entry name" value="DUF2461 DOMAIN-CONTAINING PROTEIN"/>
    <property type="match status" value="1"/>
</dbReference>
<organism evidence="1 2">
    <name type="scientific">Propioniciclava sinopodophylli</name>
    <dbReference type="NCBI Taxonomy" id="1837344"/>
    <lineage>
        <taxon>Bacteria</taxon>
        <taxon>Bacillati</taxon>
        <taxon>Actinomycetota</taxon>
        <taxon>Actinomycetes</taxon>
        <taxon>Propionibacteriales</taxon>
        <taxon>Propionibacteriaceae</taxon>
        <taxon>Propioniciclava</taxon>
    </lineage>
</organism>
<dbReference type="InterPro" id="IPR015996">
    <property type="entry name" value="UCP028451"/>
</dbReference>
<dbReference type="PANTHER" id="PTHR36452">
    <property type="entry name" value="CHROMOSOME 12, WHOLE GENOME SHOTGUN SEQUENCE"/>
    <property type="match status" value="1"/>
</dbReference>
<dbReference type="PIRSF" id="PIRSF028451">
    <property type="entry name" value="UCP028451"/>
    <property type="match status" value="1"/>
</dbReference>
<dbReference type="Proteomes" id="UP000292373">
    <property type="component" value="Unassembled WGS sequence"/>
</dbReference>
<dbReference type="NCBIfam" id="TIGR02453">
    <property type="entry name" value="TIGR02453 family protein"/>
    <property type="match status" value="1"/>
</dbReference>
<evidence type="ECO:0000313" key="1">
    <source>
        <dbReference type="EMBL" id="TBT84033.1"/>
    </source>
</evidence>
<proteinExistence type="predicted"/>
<dbReference type="InterPro" id="IPR012808">
    <property type="entry name" value="CHP02453"/>
</dbReference>
<dbReference type="RefSeq" id="WP_131168566.1">
    <property type="nucleotide sequence ID" value="NZ_SDMQ01000009.1"/>
</dbReference>
<dbReference type="Pfam" id="PF09365">
    <property type="entry name" value="DUF2461"/>
    <property type="match status" value="1"/>
</dbReference>
<comment type="caution">
    <text evidence="1">The sequence shown here is derived from an EMBL/GenBank/DDBJ whole genome shotgun (WGS) entry which is preliminary data.</text>
</comment>
<reference evidence="1 2" key="1">
    <citation type="submission" date="2019-01" db="EMBL/GenBank/DDBJ databases">
        <title>Lactibacter flavus gen. nov., sp. nov., a novel bacterium of the family Propionibacteriaceae isolated from raw milk and dairy products.</title>
        <authorList>
            <person name="Huptas C."/>
            <person name="Wenning M."/>
            <person name="Breitenwieser F."/>
            <person name="Doll E."/>
            <person name="Von Neubeck M."/>
            <person name="Busse H.-J."/>
            <person name="Scherer S."/>
        </authorList>
    </citation>
    <scope>NUCLEOTIDE SEQUENCE [LARGE SCALE GENOMIC DNA]</scope>
    <source>
        <strain evidence="1 2">KCTC 33808</strain>
    </source>
</reference>
<dbReference type="EMBL" id="SDMQ01000009">
    <property type="protein sequence ID" value="TBT84033.1"/>
    <property type="molecule type" value="Genomic_DNA"/>
</dbReference>
<gene>
    <name evidence="1" type="ORF">ET989_10240</name>
</gene>
<sequence length="209" mass="22897">MAFGGFPEAALTFYDRLELENTREFWASAKGTYEDAVRAPMQALADDLAAEFGAAKIFRPHRDVRFRADKSPYKTHQGAFVRVGEALGYYVQVSSSGVEAGAGFYRASPERLAAFRSAVAGPAGDVLEGLLRTAAASGLELGGDTLKTTPRGYERDHPRIGLLRHKTLTLRRDHGFAPVIHTGELVDLVRTDWRAARPVVEWLDATMSS</sequence>
<dbReference type="OrthoDB" id="9794241at2"/>
<protein>
    <submittedName>
        <fullName evidence="1">DUF2461 domain-containing protein</fullName>
    </submittedName>
</protein>
<accession>A0A4Q9KCN7</accession>
<keyword evidence="2" id="KW-1185">Reference proteome</keyword>
<name>A0A4Q9KCN7_9ACTN</name>